<comment type="caution">
    <text evidence="5">The sequence shown here is derived from an EMBL/GenBank/DDBJ whole genome shotgun (WGS) entry which is preliminary data.</text>
</comment>
<evidence type="ECO:0000313" key="4">
    <source>
        <dbReference type="EMBL" id="PKA67313.1"/>
    </source>
</evidence>
<sequence>MHSARLSNSYTVLAIDDDPQSLIVLSKTLTTEYEVLLAKNSERGIELAHSSRPDLIILDITMPGMDGFQVLSELKNHPATATIPVIFLTSRSSIEDERLGLLLGAADYIAKPISPPVVLARVAAQLGYRDKPLHSPQPAAEPSAGSNMRDGFTCALALQLAQNPHIRLDALLDTLTILLDNSVVESDPAEFRSAACLALIGLNQPYASLSQALVNSRLLIEEILNHVDPEDRLLNQAWSISHASVLLDSRASAKDLESTPLSTRLFTLALIYHLALLQPGIDLPQRHAHAFRQMLDHQQLMSCLPSDQQALSAAMLTASSNFPGL</sequence>
<keyword evidence="6" id="KW-1185">Reference proteome</keyword>
<name>A0ABX4PVL3_9PSED</name>
<dbReference type="EMBL" id="PHHE01000001">
    <property type="protein sequence ID" value="PKA67313.1"/>
    <property type="molecule type" value="Genomic_DNA"/>
</dbReference>
<reference evidence="5 6" key="1">
    <citation type="submission" date="2017-11" db="EMBL/GenBank/DDBJ databases">
        <title>Genome sequencing of a diverse group of Pseudomonas species.</title>
        <authorList>
            <person name="Loper J."/>
        </authorList>
    </citation>
    <scope>NUCLEOTIDE SEQUENCE [LARGE SCALE GENOMIC DNA]</scope>
    <source>
        <strain evidence="5 6">LMG 25716</strain>
    </source>
</reference>
<evidence type="ECO:0000313" key="5">
    <source>
        <dbReference type="EMBL" id="PKA69065.1"/>
    </source>
</evidence>
<dbReference type="EMBL" id="PHHE01000001">
    <property type="protein sequence ID" value="PKA69065.1"/>
    <property type="molecule type" value="Genomic_DNA"/>
</dbReference>
<dbReference type="InterPro" id="IPR001789">
    <property type="entry name" value="Sig_transdc_resp-reg_receiver"/>
</dbReference>
<evidence type="ECO:0000256" key="2">
    <source>
        <dbReference type="PROSITE-ProRule" id="PRU00169"/>
    </source>
</evidence>
<keyword evidence="1 2" id="KW-0597">Phosphoprotein</keyword>
<evidence type="ECO:0000259" key="3">
    <source>
        <dbReference type="PROSITE" id="PS50110"/>
    </source>
</evidence>
<dbReference type="InterPro" id="IPR050595">
    <property type="entry name" value="Bact_response_regulator"/>
</dbReference>
<dbReference type="PANTHER" id="PTHR44591">
    <property type="entry name" value="STRESS RESPONSE REGULATOR PROTEIN 1"/>
    <property type="match status" value="1"/>
</dbReference>
<organism evidence="5 6">
    <name type="scientific">Pseudomonas baetica</name>
    <dbReference type="NCBI Taxonomy" id="674054"/>
    <lineage>
        <taxon>Bacteria</taxon>
        <taxon>Pseudomonadati</taxon>
        <taxon>Pseudomonadota</taxon>
        <taxon>Gammaproteobacteria</taxon>
        <taxon>Pseudomonadales</taxon>
        <taxon>Pseudomonadaceae</taxon>
        <taxon>Pseudomonas</taxon>
    </lineage>
</organism>
<feature type="domain" description="Response regulatory" evidence="3">
    <location>
        <begin position="11"/>
        <end position="126"/>
    </location>
</feature>
<dbReference type="Pfam" id="PF00072">
    <property type="entry name" value="Response_reg"/>
    <property type="match status" value="1"/>
</dbReference>
<dbReference type="PANTHER" id="PTHR44591:SF3">
    <property type="entry name" value="RESPONSE REGULATORY DOMAIN-CONTAINING PROTEIN"/>
    <property type="match status" value="1"/>
</dbReference>
<dbReference type="PROSITE" id="PS50110">
    <property type="entry name" value="RESPONSE_REGULATORY"/>
    <property type="match status" value="1"/>
</dbReference>
<protein>
    <submittedName>
        <fullName evidence="5">Two-component system response regulator FitH</fullName>
    </submittedName>
</protein>
<proteinExistence type="predicted"/>
<gene>
    <name evidence="4" type="ORF">ATI02_0006</name>
    <name evidence="5" type="ORF">ATI02_1883</name>
</gene>
<evidence type="ECO:0000256" key="1">
    <source>
        <dbReference type="ARBA" id="ARBA00022553"/>
    </source>
</evidence>
<dbReference type="SMART" id="SM00448">
    <property type="entry name" value="REC"/>
    <property type="match status" value="1"/>
</dbReference>
<dbReference type="InterPro" id="IPR011006">
    <property type="entry name" value="CheY-like_superfamily"/>
</dbReference>
<dbReference type="RefSeq" id="WP_095190778.1">
    <property type="nucleotide sequence ID" value="NZ_JAVLSL010000008.1"/>
</dbReference>
<dbReference type="Gene3D" id="3.40.50.2300">
    <property type="match status" value="1"/>
</dbReference>
<dbReference type="Proteomes" id="UP000232455">
    <property type="component" value="Unassembled WGS sequence"/>
</dbReference>
<dbReference type="SUPFAM" id="SSF52172">
    <property type="entry name" value="CheY-like"/>
    <property type="match status" value="1"/>
</dbReference>
<evidence type="ECO:0000313" key="6">
    <source>
        <dbReference type="Proteomes" id="UP000232455"/>
    </source>
</evidence>
<feature type="modified residue" description="4-aspartylphosphate" evidence="2">
    <location>
        <position position="59"/>
    </location>
</feature>
<accession>A0ABX4PVL3</accession>